<sequence length="63" mass="7006">MQQGVDVIAGLPYISASLLLTQQTKHRFLGCFVCPKPLIFNKIQPMSVSAWFASQTSAYTLKM</sequence>
<gene>
    <name evidence="1" type="ORF">LG219_14860</name>
</gene>
<protein>
    <submittedName>
        <fullName evidence="1">Uncharacterized protein</fullName>
    </submittedName>
</protein>
<evidence type="ECO:0000313" key="1">
    <source>
        <dbReference type="EMBL" id="MCB5197541.1"/>
    </source>
</evidence>
<proteinExistence type="predicted"/>
<evidence type="ECO:0000313" key="2">
    <source>
        <dbReference type="Proteomes" id="UP001198034"/>
    </source>
</evidence>
<organism evidence="1 2">
    <name type="scientific">Deefgea salmonis</name>
    <dbReference type="NCBI Taxonomy" id="2875502"/>
    <lineage>
        <taxon>Bacteria</taxon>
        <taxon>Pseudomonadati</taxon>
        <taxon>Pseudomonadota</taxon>
        <taxon>Betaproteobacteria</taxon>
        <taxon>Neisseriales</taxon>
        <taxon>Chitinibacteraceae</taxon>
        <taxon>Deefgea</taxon>
    </lineage>
</organism>
<feature type="non-terminal residue" evidence="1">
    <location>
        <position position="63"/>
    </location>
</feature>
<name>A0ABS8BPW9_9NEIS</name>
<dbReference type="RefSeq" id="WP_226765228.1">
    <property type="nucleotide sequence ID" value="NZ_JAJAWG010000016.1"/>
</dbReference>
<dbReference type="EMBL" id="JAJAWG010000016">
    <property type="protein sequence ID" value="MCB5197541.1"/>
    <property type="molecule type" value="Genomic_DNA"/>
</dbReference>
<comment type="caution">
    <text evidence="1">The sequence shown here is derived from an EMBL/GenBank/DDBJ whole genome shotgun (WGS) entry which is preliminary data.</text>
</comment>
<dbReference type="Proteomes" id="UP001198034">
    <property type="component" value="Unassembled WGS sequence"/>
</dbReference>
<reference evidence="1 2" key="1">
    <citation type="submission" date="2021-10" db="EMBL/GenBank/DDBJ databases">
        <authorList>
            <person name="Chen M."/>
        </authorList>
    </citation>
    <scope>NUCLEOTIDE SEQUENCE [LARGE SCALE GENOMIC DNA]</scope>
    <source>
        <strain evidence="1 2">H3-26</strain>
    </source>
</reference>
<keyword evidence="2" id="KW-1185">Reference proteome</keyword>
<accession>A0ABS8BPW9</accession>